<feature type="non-terminal residue" evidence="18">
    <location>
        <position position="428"/>
    </location>
</feature>
<keyword evidence="8 15" id="KW-0863">Zinc-finger</keyword>
<keyword evidence="5 15" id="KW-0548">Nucleotidyltransferase</keyword>
<dbReference type="SUPFAM" id="SSF56672">
    <property type="entry name" value="DNA/RNA polymerases"/>
    <property type="match status" value="1"/>
</dbReference>
<evidence type="ECO:0000256" key="2">
    <source>
        <dbReference type="ARBA" id="ARBA00005755"/>
    </source>
</evidence>
<evidence type="ECO:0000256" key="9">
    <source>
        <dbReference type="ARBA" id="ARBA00022833"/>
    </source>
</evidence>
<evidence type="ECO:0000256" key="7">
    <source>
        <dbReference type="ARBA" id="ARBA00022723"/>
    </source>
</evidence>
<dbReference type="PaxDb" id="4097-A0A1S3XA34"/>
<dbReference type="GO" id="GO:0006281">
    <property type="term" value="P:DNA repair"/>
    <property type="evidence" value="ECO:0007669"/>
    <property type="project" value="InterPro"/>
</dbReference>
<evidence type="ECO:0000256" key="10">
    <source>
        <dbReference type="ARBA" id="ARBA00022932"/>
    </source>
</evidence>
<dbReference type="KEGG" id="nta:107762912"/>
<evidence type="ECO:0000259" key="17">
    <source>
        <dbReference type="Pfam" id="PF22634"/>
    </source>
</evidence>
<comment type="subcellular location">
    <subcellularLocation>
        <location evidence="1 15">Nucleus</location>
    </subcellularLocation>
</comment>
<evidence type="ECO:0000256" key="8">
    <source>
        <dbReference type="ARBA" id="ARBA00022771"/>
    </source>
</evidence>
<dbReference type="AlphaFoldDB" id="A0A1S3XA34"/>
<gene>
    <name evidence="18" type="primary">LOC107762912</name>
</gene>
<dbReference type="InterPro" id="IPR042087">
    <property type="entry name" value="DNA_pol_B_thumb"/>
</dbReference>
<evidence type="ECO:0000256" key="13">
    <source>
        <dbReference type="ARBA" id="ARBA00023125"/>
    </source>
</evidence>
<name>A0A1S3XA34_TOBAC</name>
<dbReference type="GO" id="GO:0006260">
    <property type="term" value="P:DNA replication"/>
    <property type="evidence" value="ECO:0007669"/>
    <property type="project" value="UniProtKB-KW"/>
</dbReference>
<feature type="region of interest" description="Disordered" evidence="16">
    <location>
        <begin position="203"/>
        <end position="274"/>
    </location>
</feature>
<evidence type="ECO:0000256" key="6">
    <source>
        <dbReference type="ARBA" id="ARBA00022705"/>
    </source>
</evidence>
<feature type="compositionally biased region" description="Polar residues" evidence="16">
    <location>
        <begin position="212"/>
        <end position="221"/>
    </location>
</feature>
<evidence type="ECO:0000256" key="11">
    <source>
        <dbReference type="ARBA" id="ARBA00023004"/>
    </source>
</evidence>
<dbReference type="Gene3D" id="1.10.132.60">
    <property type="entry name" value="DNA polymerase family B, C-terminal domain"/>
    <property type="match status" value="1"/>
</dbReference>
<keyword evidence="12 15" id="KW-0411">Iron-sulfur</keyword>
<keyword evidence="11 15" id="KW-0408">Iron</keyword>
<feature type="domain" description="DNA polymerase epsilon ,catalytic subunit A thumb" evidence="17">
    <location>
        <begin position="1"/>
        <end position="166"/>
    </location>
</feature>
<keyword evidence="7 15" id="KW-0479">Metal-binding</keyword>
<evidence type="ECO:0000256" key="15">
    <source>
        <dbReference type="RuleBase" id="RU365029"/>
    </source>
</evidence>
<keyword evidence="3 15" id="KW-0004">4Fe-4S</keyword>
<organism evidence="18">
    <name type="scientific">Nicotiana tabacum</name>
    <name type="common">Common tobacco</name>
    <dbReference type="NCBI Taxonomy" id="4097"/>
    <lineage>
        <taxon>Eukaryota</taxon>
        <taxon>Viridiplantae</taxon>
        <taxon>Streptophyta</taxon>
        <taxon>Embryophyta</taxon>
        <taxon>Tracheophyta</taxon>
        <taxon>Spermatophyta</taxon>
        <taxon>Magnoliopsida</taxon>
        <taxon>eudicotyledons</taxon>
        <taxon>Gunneridae</taxon>
        <taxon>Pentapetalae</taxon>
        <taxon>asterids</taxon>
        <taxon>lamiids</taxon>
        <taxon>Solanales</taxon>
        <taxon>Solanaceae</taxon>
        <taxon>Nicotianoideae</taxon>
        <taxon>Nicotianeae</taxon>
        <taxon>Nicotiana</taxon>
    </lineage>
</organism>
<dbReference type="OrthoDB" id="10060449at2759"/>
<dbReference type="FunFam" id="1.10.132.60:FF:000002">
    <property type="entry name" value="DNA polymerase epsilon catalytic subunit"/>
    <property type="match status" value="1"/>
</dbReference>
<evidence type="ECO:0000256" key="4">
    <source>
        <dbReference type="ARBA" id="ARBA00022679"/>
    </source>
</evidence>
<keyword evidence="4 15" id="KW-0808">Transferase</keyword>
<dbReference type="Pfam" id="PF22634">
    <property type="entry name" value="POL2_thumb"/>
    <property type="match status" value="1"/>
</dbReference>
<dbReference type="GO" id="GO:0008622">
    <property type="term" value="C:epsilon DNA polymerase complex"/>
    <property type="evidence" value="ECO:0007669"/>
    <property type="project" value="InterPro"/>
</dbReference>
<evidence type="ECO:0000256" key="16">
    <source>
        <dbReference type="SAM" id="MobiDB-lite"/>
    </source>
</evidence>
<comment type="catalytic activity">
    <reaction evidence="15">
        <text>DNA(n) + a 2'-deoxyribonucleoside 5'-triphosphate = DNA(n+1) + diphosphate</text>
        <dbReference type="Rhea" id="RHEA:22508"/>
        <dbReference type="Rhea" id="RHEA-COMP:17339"/>
        <dbReference type="Rhea" id="RHEA-COMP:17340"/>
        <dbReference type="ChEBI" id="CHEBI:33019"/>
        <dbReference type="ChEBI" id="CHEBI:61560"/>
        <dbReference type="ChEBI" id="CHEBI:173112"/>
        <dbReference type="EC" id="2.7.7.7"/>
    </reaction>
</comment>
<keyword evidence="9 15" id="KW-0862">Zinc</keyword>
<dbReference type="InterPro" id="IPR055191">
    <property type="entry name" value="POL2_thumb"/>
</dbReference>
<evidence type="ECO:0000256" key="12">
    <source>
        <dbReference type="ARBA" id="ARBA00023014"/>
    </source>
</evidence>
<dbReference type="PANTHER" id="PTHR10670">
    <property type="entry name" value="DNA POLYMERASE EPSILON CATALYTIC SUBUNIT A"/>
    <property type="match status" value="1"/>
</dbReference>
<comment type="cofactor">
    <cofactor evidence="15">
        <name>[4Fe-4S] cluster</name>
        <dbReference type="ChEBI" id="CHEBI:49883"/>
    </cofactor>
</comment>
<keyword evidence="14 15" id="KW-0539">Nucleus</keyword>
<dbReference type="STRING" id="4097.A0A1S3XA34"/>
<dbReference type="GO" id="GO:0008270">
    <property type="term" value="F:zinc ion binding"/>
    <property type="evidence" value="ECO:0007669"/>
    <property type="project" value="UniProtKB-KW"/>
</dbReference>
<keyword evidence="13 15" id="KW-0238">DNA-binding</keyword>
<keyword evidence="10 15" id="KW-0239">DNA-directed DNA polymerase</keyword>
<evidence type="ECO:0000256" key="5">
    <source>
        <dbReference type="ARBA" id="ARBA00022695"/>
    </source>
</evidence>
<dbReference type="GO" id="GO:0051539">
    <property type="term" value="F:4 iron, 4 sulfur cluster binding"/>
    <property type="evidence" value="ECO:0007669"/>
    <property type="project" value="UniProtKB-KW"/>
</dbReference>
<dbReference type="GO" id="GO:0003887">
    <property type="term" value="F:DNA-directed DNA polymerase activity"/>
    <property type="evidence" value="ECO:0007669"/>
    <property type="project" value="UniProtKB-KW"/>
</dbReference>
<keyword evidence="6 15" id="KW-0235">DNA replication</keyword>
<dbReference type="EC" id="2.7.7.7" evidence="15"/>
<dbReference type="RefSeq" id="XP_016436795.1">
    <property type="nucleotide sequence ID" value="XM_016581309.1"/>
</dbReference>
<dbReference type="InterPro" id="IPR029703">
    <property type="entry name" value="POL2"/>
</dbReference>
<evidence type="ECO:0000256" key="3">
    <source>
        <dbReference type="ARBA" id="ARBA00022485"/>
    </source>
</evidence>
<protein>
    <recommendedName>
        <fullName evidence="15">DNA polymerase epsilon catalytic subunit</fullName>
        <ecNumber evidence="15">2.7.7.7</ecNumber>
    </recommendedName>
</protein>
<proteinExistence type="inferred from homology"/>
<dbReference type="PANTHER" id="PTHR10670:SF0">
    <property type="entry name" value="DNA POLYMERASE EPSILON CATALYTIC SUBUNIT A"/>
    <property type="match status" value="1"/>
</dbReference>
<dbReference type="GO" id="GO:0003677">
    <property type="term" value="F:DNA binding"/>
    <property type="evidence" value="ECO:0007669"/>
    <property type="project" value="UniProtKB-KW"/>
</dbReference>
<dbReference type="InterPro" id="IPR043502">
    <property type="entry name" value="DNA/RNA_pol_sf"/>
</dbReference>
<reference evidence="18" key="1">
    <citation type="submission" date="2025-08" db="UniProtKB">
        <authorList>
            <consortium name="RefSeq"/>
        </authorList>
    </citation>
    <scope>IDENTIFICATION</scope>
</reference>
<sequence length="428" mass="49308">MQAELFDKFLHGSTLEECYSVVASVADRWLDLLDNQGNDIADSELLDYISESSTMSKSLADYGEQKSCAVTTAKRLADFLGDAMVKDKGLRCQYIVACEPKGTPVSERAIPVAIFETNAEIMRFYVKKWCKISSEVGIRSIIDWSYYKQRLSSAIQKIITIPAAMQKVSNPVPRVVHPDWLHKKVREKEDRFRQRKLNDIFSSVNKDDAVPSKNSKNQQNIEDLEDFRHSGKSSIFSPRPVVHRYGVNKEHPVNTSDQVDNQQQSGHASSPCKMLPSQEIAAVEDIDRNVDYHGWLQQKKRRWKEIREERKRRRLDTSRTVNHVNGSTELSHHMVNHKRQGRTGVNSYFERHELALTRSHWQIVQLEPTSQHGQFFAWVVVEGVMHKISVTIPRVFYLNSKAPITEEFPGRRVTKILPHGRHSYNLIE</sequence>
<evidence type="ECO:0000313" key="18">
    <source>
        <dbReference type="RefSeq" id="XP_016436795.1"/>
    </source>
</evidence>
<accession>A0A1S3XA34</accession>
<feature type="compositionally biased region" description="Polar residues" evidence="16">
    <location>
        <begin position="253"/>
        <end position="268"/>
    </location>
</feature>
<comment type="similarity">
    <text evidence="2 15">Belongs to the DNA polymerase type-B family.</text>
</comment>
<evidence type="ECO:0000256" key="14">
    <source>
        <dbReference type="ARBA" id="ARBA00023242"/>
    </source>
</evidence>
<comment type="function">
    <text evidence="15">DNA polymerase II participates in chromosomal DNA replication.</text>
</comment>
<evidence type="ECO:0000256" key="1">
    <source>
        <dbReference type="ARBA" id="ARBA00004123"/>
    </source>
</evidence>